<dbReference type="GO" id="GO:0071942">
    <property type="term" value="C:XPC complex"/>
    <property type="evidence" value="ECO:0007669"/>
    <property type="project" value="TreeGrafter"/>
</dbReference>
<feature type="compositionally biased region" description="Low complexity" evidence="6">
    <location>
        <begin position="838"/>
        <end position="850"/>
    </location>
</feature>
<feature type="compositionally biased region" description="Basic and acidic residues" evidence="6">
    <location>
        <begin position="9"/>
        <end position="38"/>
    </location>
</feature>
<dbReference type="InterPro" id="IPR018325">
    <property type="entry name" value="Rad4/PNGase_transGLS-fold"/>
</dbReference>
<dbReference type="InterPro" id="IPR036985">
    <property type="entry name" value="Transglutaminase-like_sf"/>
</dbReference>
<feature type="region of interest" description="Disordered" evidence="6">
    <location>
        <begin position="838"/>
        <end position="886"/>
    </location>
</feature>
<feature type="domain" description="Rad4 beta-hairpin" evidence="8">
    <location>
        <begin position="627"/>
        <end position="690"/>
    </location>
</feature>
<dbReference type="SMART" id="SM01031">
    <property type="entry name" value="BHD_2"/>
    <property type="match status" value="1"/>
</dbReference>
<dbReference type="Pfam" id="PF03835">
    <property type="entry name" value="Rad4"/>
    <property type="match status" value="1"/>
</dbReference>
<dbReference type="SMART" id="SM01030">
    <property type="entry name" value="BHD_1"/>
    <property type="match status" value="1"/>
</dbReference>
<organism evidence="10 11">
    <name type="scientific">Malassezia brasiliensis</name>
    <dbReference type="NCBI Taxonomy" id="1821822"/>
    <lineage>
        <taxon>Eukaryota</taxon>
        <taxon>Fungi</taxon>
        <taxon>Dikarya</taxon>
        <taxon>Basidiomycota</taxon>
        <taxon>Ustilaginomycotina</taxon>
        <taxon>Malasseziomycetes</taxon>
        <taxon>Malasseziales</taxon>
        <taxon>Malasseziaceae</taxon>
        <taxon>Malassezia</taxon>
    </lineage>
</organism>
<evidence type="ECO:0000259" key="9">
    <source>
        <dbReference type="SMART" id="SM01032"/>
    </source>
</evidence>
<keyword evidence="11" id="KW-1185">Reference proteome</keyword>
<gene>
    <name evidence="10" type="ORF">MBRA1_003020</name>
</gene>
<keyword evidence="5" id="KW-0539">Nucleus</keyword>
<proteinExistence type="inferred from homology"/>
<evidence type="ECO:0000256" key="3">
    <source>
        <dbReference type="ARBA" id="ARBA00022763"/>
    </source>
</evidence>
<keyword evidence="3" id="KW-0227">DNA damage</keyword>
<evidence type="ECO:0000313" key="10">
    <source>
        <dbReference type="EMBL" id="WFC96363.1"/>
    </source>
</evidence>
<dbReference type="PANTHER" id="PTHR12135">
    <property type="entry name" value="DNA REPAIR PROTEIN XP-C / RAD4"/>
    <property type="match status" value="1"/>
</dbReference>
<dbReference type="Gene3D" id="3.30.60.290">
    <property type="entry name" value="Rad4, beta-hairpin domain BHD2"/>
    <property type="match status" value="1"/>
</dbReference>
<dbReference type="InterPro" id="IPR018328">
    <property type="entry name" value="Rad4_beta-hairpin_dom3"/>
</dbReference>
<dbReference type="GO" id="GO:0003697">
    <property type="term" value="F:single-stranded DNA binding"/>
    <property type="evidence" value="ECO:0007669"/>
    <property type="project" value="TreeGrafter"/>
</dbReference>
<dbReference type="InterPro" id="IPR042488">
    <property type="entry name" value="Rad4_BHD3_sf"/>
</dbReference>
<feature type="compositionally biased region" description="Acidic residues" evidence="6">
    <location>
        <begin position="977"/>
        <end position="998"/>
    </location>
</feature>
<dbReference type="Proteomes" id="UP001216638">
    <property type="component" value="Chromosome 3"/>
</dbReference>
<dbReference type="InterPro" id="IPR004583">
    <property type="entry name" value="DNA_repair_Rad4"/>
</dbReference>
<dbReference type="EMBL" id="CP119953">
    <property type="protein sequence ID" value="WFC96363.1"/>
    <property type="molecule type" value="Genomic_DNA"/>
</dbReference>
<evidence type="ECO:0000313" key="11">
    <source>
        <dbReference type="Proteomes" id="UP001216638"/>
    </source>
</evidence>
<feature type="region of interest" description="Disordered" evidence="6">
    <location>
        <begin position="1"/>
        <end position="85"/>
    </location>
</feature>
<feature type="region of interest" description="Disordered" evidence="6">
    <location>
        <begin position="121"/>
        <end position="144"/>
    </location>
</feature>
<sequence>MARRAAPRRAVDDVRAAHAHVTEEVHDVHAVSDSDTSEHAAGTQDASLAAPLHVDLTQLSDDDDGGGGGDAGPVHQPSTHSDSDADLEEVDCAPYAGGDSDADLDMDDVAIDPSLYASMYSAPSSDAPTDADAPHPGSGASTSHTQAAPLQVVLPGTAPNASSRKTQRRTAPLWTPRDRKNRILVHQVHVLALLAATRIRNAWCNDAEVRETLLDTVPDHLLHKLHAIHPKREPERRERVRLFEAFLHDLVRWWASRFRLHAAHSAETAWRQPSTELVVGRRVPPHTWIDGWLTETPAERDARHKQQRAAKSKQRRSAAPMEVAIFPPGTSTSTPTYLRLLPSHAPRTPADLVEATHARIGTHETSAMLFCALCRALGVPARLVVSVQVGACTAGAAKIPGASARALRTRERVVASDEETPHDADVRLHVQRRRRMSSKRDDDYYVEPLDTRAPPTVWVEVFSKPYQHWITVDPIRALVRVTGNKHMEPAPTNQQNRLVYVVGFEEDGYARDVTARYTRTLHTKVARQRPAAVGRATVPDAAQATWWASVVRALHRPQRLDRDAMEDVELADTAAREPMPTSLNAFKDHPVFCLEQFLRREQVIHPPHRVGTFQGKPVYLRANVVQLQSARQWFNQGRVVREGEQPLKTVKARTYTLQSKRLEEQARAEGLDDATEALYARAQTEVYVPPPVRDGQVPRNAFGRVDLFVPSMLPAGGTHIPHALAAKAAKGLGVSYSEAVVGFEFRKFRSVPIIQGVVVPTVHAQAVWEAIATAEQQAAATEHAKRQTRAIKGWRKLLTALTVAKHVHEQYGAGAAPPTSPTRTSAAAAAVAATAAAHVRDAAPQLRAADSPPPAAPTPPPTAPDTEADSESLWPHVPTPERPRMQGPIVSLDELMAQDAQAPTSSPPLPRAPVRHPRAPSPVSAAAQATPKRRRIVVRRSARASPPPSTNPAPHRRSQRRAAQAARAAFQTASDGSDADDAGDADAVSEEPMSDTST</sequence>
<comment type="similarity">
    <text evidence="2">Belongs to the XPC family.</text>
</comment>
<evidence type="ECO:0000256" key="2">
    <source>
        <dbReference type="ARBA" id="ARBA00009525"/>
    </source>
</evidence>
<feature type="compositionally biased region" description="Pro residues" evidence="6">
    <location>
        <begin position="851"/>
        <end position="863"/>
    </location>
</feature>
<dbReference type="GO" id="GO:0000111">
    <property type="term" value="C:nucleotide-excision repair factor 2 complex"/>
    <property type="evidence" value="ECO:0007669"/>
    <property type="project" value="TreeGrafter"/>
</dbReference>
<dbReference type="AlphaFoldDB" id="A0AAF0ITY2"/>
<comment type="subcellular location">
    <subcellularLocation>
        <location evidence="1">Nucleus</location>
    </subcellularLocation>
</comment>
<dbReference type="Gene3D" id="3.30.70.2460">
    <property type="entry name" value="Rad4, beta-hairpin domain BHD3"/>
    <property type="match status" value="1"/>
</dbReference>
<feature type="region of interest" description="Disordered" evidence="6">
    <location>
        <begin position="898"/>
        <end position="998"/>
    </location>
</feature>
<dbReference type="Pfam" id="PF10404">
    <property type="entry name" value="BHD_2"/>
    <property type="match status" value="1"/>
</dbReference>
<evidence type="ECO:0000256" key="5">
    <source>
        <dbReference type="ARBA" id="ARBA00023242"/>
    </source>
</evidence>
<evidence type="ECO:0000256" key="6">
    <source>
        <dbReference type="SAM" id="MobiDB-lite"/>
    </source>
</evidence>
<dbReference type="InterPro" id="IPR038765">
    <property type="entry name" value="Papain-like_cys_pep_sf"/>
</dbReference>
<name>A0AAF0ITY2_9BASI</name>
<evidence type="ECO:0008006" key="12">
    <source>
        <dbReference type="Google" id="ProtNLM"/>
    </source>
</evidence>
<accession>A0AAF0ITY2</accession>
<feature type="compositionally biased region" description="Low complexity" evidence="6">
    <location>
        <begin position="961"/>
        <end position="976"/>
    </location>
</feature>
<dbReference type="Pfam" id="PF10405">
    <property type="entry name" value="BHD_3"/>
    <property type="match status" value="1"/>
</dbReference>
<evidence type="ECO:0000256" key="4">
    <source>
        <dbReference type="ARBA" id="ARBA00023204"/>
    </source>
</evidence>
<dbReference type="PANTHER" id="PTHR12135:SF0">
    <property type="entry name" value="DNA REPAIR PROTEIN COMPLEMENTING XP-C CELLS"/>
    <property type="match status" value="1"/>
</dbReference>
<dbReference type="InterPro" id="IPR018326">
    <property type="entry name" value="Rad4_beta-hairpin_dom1"/>
</dbReference>
<dbReference type="GO" id="GO:0003684">
    <property type="term" value="F:damaged DNA binding"/>
    <property type="evidence" value="ECO:0007669"/>
    <property type="project" value="InterPro"/>
</dbReference>
<reference evidence="10" key="1">
    <citation type="submission" date="2023-03" db="EMBL/GenBank/DDBJ databases">
        <title>Mating type loci evolution in Malassezia.</title>
        <authorList>
            <person name="Coelho M.A."/>
        </authorList>
    </citation>
    <scope>NUCLEOTIDE SEQUENCE</scope>
    <source>
        <strain evidence="10">CBS 14135</strain>
    </source>
</reference>
<dbReference type="SUPFAM" id="SSF54001">
    <property type="entry name" value="Cysteine proteinases"/>
    <property type="match status" value="1"/>
</dbReference>
<feature type="domain" description="Rad4 beta-hairpin" evidence="9">
    <location>
        <begin position="697"/>
        <end position="771"/>
    </location>
</feature>
<dbReference type="SMART" id="SM01032">
    <property type="entry name" value="BHD_3"/>
    <property type="match status" value="1"/>
</dbReference>
<dbReference type="Gene3D" id="3.90.260.10">
    <property type="entry name" value="Transglutaminase-like"/>
    <property type="match status" value="1"/>
</dbReference>
<feature type="compositionally biased region" description="Low complexity" evidence="6">
    <location>
        <begin position="121"/>
        <end position="131"/>
    </location>
</feature>
<keyword evidence="4" id="KW-0234">DNA repair</keyword>
<evidence type="ECO:0000259" key="8">
    <source>
        <dbReference type="SMART" id="SM01031"/>
    </source>
</evidence>
<dbReference type="InterPro" id="IPR018327">
    <property type="entry name" value="BHD_2"/>
</dbReference>
<feature type="compositionally biased region" description="Basic residues" evidence="6">
    <location>
        <begin position="931"/>
        <end position="942"/>
    </location>
</feature>
<dbReference type="GO" id="GO:0006289">
    <property type="term" value="P:nucleotide-excision repair"/>
    <property type="evidence" value="ECO:0007669"/>
    <property type="project" value="InterPro"/>
</dbReference>
<protein>
    <recommendedName>
        <fullName evidence="12">Rad4-domain-containing protein</fullName>
    </recommendedName>
</protein>
<dbReference type="Gene3D" id="2.20.20.110">
    <property type="entry name" value="Rad4, beta-hairpin domain BHD1"/>
    <property type="match status" value="1"/>
</dbReference>
<dbReference type="GO" id="GO:0006298">
    <property type="term" value="P:mismatch repair"/>
    <property type="evidence" value="ECO:0007669"/>
    <property type="project" value="TreeGrafter"/>
</dbReference>
<evidence type="ECO:0000259" key="7">
    <source>
        <dbReference type="SMART" id="SM01030"/>
    </source>
</evidence>
<feature type="domain" description="Rad4 beta-hairpin" evidence="7">
    <location>
        <begin position="575"/>
        <end position="625"/>
    </location>
</feature>
<dbReference type="Pfam" id="PF10403">
    <property type="entry name" value="BHD_1"/>
    <property type="match status" value="1"/>
</dbReference>
<evidence type="ECO:0000256" key="1">
    <source>
        <dbReference type="ARBA" id="ARBA00004123"/>
    </source>
</evidence>
<dbReference type="GO" id="GO:0005737">
    <property type="term" value="C:cytoplasm"/>
    <property type="evidence" value="ECO:0007669"/>
    <property type="project" value="TreeGrafter"/>
</dbReference>